<proteinExistence type="predicted"/>
<dbReference type="PANTHER" id="PTHR28133">
    <property type="entry name" value="REQUIRED FOR RESPIRATORY GROWTH PROTEIN 7, MITOCHONDRIAL"/>
    <property type="match status" value="1"/>
</dbReference>
<protein>
    <recommendedName>
        <fullName evidence="6">Restriction endonuclease type IV Mrr domain-containing protein</fullName>
    </recommendedName>
</protein>
<dbReference type="Pfam" id="PF10356">
    <property type="entry name" value="RRG7"/>
    <property type="match status" value="2"/>
</dbReference>
<dbReference type="EMBL" id="ML977036">
    <property type="protein sequence ID" value="KAF1949512.1"/>
    <property type="molecule type" value="Genomic_DNA"/>
</dbReference>
<gene>
    <name evidence="4" type="ORF">CC80DRAFT_529372</name>
</gene>
<keyword evidence="5" id="KW-1185">Reference proteome</keyword>
<evidence type="ECO:0000256" key="3">
    <source>
        <dbReference type="SAM" id="MobiDB-lite"/>
    </source>
</evidence>
<dbReference type="PANTHER" id="PTHR28133:SF1">
    <property type="entry name" value="REQUIRED FOR RESPIRATORY GROWTH PROTEIN 7, MITOCHONDRIAL"/>
    <property type="match status" value="1"/>
</dbReference>
<keyword evidence="2" id="KW-0496">Mitochondrion</keyword>
<dbReference type="OrthoDB" id="20734at2759"/>
<reference evidence="4" key="1">
    <citation type="journal article" date="2020" name="Stud. Mycol.">
        <title>101 Dothideomycetes genomes: a test case for predicting lifestyles and emergence of pathogens.</title>
        <authorList>
            <person name="Haridas S."/>
            <person name="Albert R."/>
            <person name="Binder M."/>
            <person name="Bloem J."/>
            <person name="Labutti K."/>
            <person name="Salamov A."/>
            <person name="Andreopoulos B."/>
            <person name="Baker S."/>
            <person name="Barry K."/>
            <person name="Bills G."/>
            <person name="Bluhm B."/>
            <person name="Cannon C."/>
            <person name="Castanera R."/>
            <person name="Culley D."/>
            <person name="Daum C."/>
            <person name="Ezra D."/>
            <person name="Gonzalez J."/>
            <person name="Henrissat B."/>
            <person name="Kuo A."/>
            <person name="Liang C."/>
            <person name="Lipzen A."/>
            <person name="Lutzoni F."/>
            <person name="Magnuson J."/>
            <person name="Mondo S."/>
            <person name="Nolan M."/>
            <person name="Ohm R."/>
            <person name="Pangilinan J."/>
            <person name="Park H.-J."/>
            <person name="Ramirez L."/>
            <person name="Alfaro M."/>
            <person name="Sun H."/>
            <person name="Tritt A."/>
            <person name="Yoshinaga Y."/>
            <person name="Zwiers L.-H."/>
            <person name="Turgeon B."/>
            <person name="Goodwin S."/>
            <person name="Spatafora J."/>
            <person name="Crous P."/>
            <person name="Grigoriev I."/>
        </authorList>
    </citation>
    <scope>NUCLEOTIDE SEQUENCE</scope>
    <source>
        <strain evidence="4">CBS 675.92</strain>
    </source>
</reference>
<organism evidence="4 5">
    <name type="scientific">Byssothecium circinans</name>
    <dbReference type="NCBI Taxonomy" id="147558"/>
    <lineage>
        <taxon>Eukaryota</taxon>
        <taxon>Fungi</taxon>
        <taxon>Dikarya</taxon>
        <taxon>Ascomycota</taxon>
        <taxon>Pezizomycotina</taxon>
        <taxon>Dothideomycetes</taxon>
        <taxon>Pleosporomycetidae</taxon>
        <taxon>Pleosporales</taxon>
        <taxon>Massarineae</taxon>
        <taxon>Massarinaceae</taxon>
        <taxon>Byssothecium</taxon>
    </lineage>
</organism>
<dbReference type="GO" id="GO:0005739">
    <property type="term" value="C:mitochondrion"/>
    <property type="evidence" value="ECO:0007669"/>
    <property type="project" value="UniProtKB-SubCell"/>
</dbReference>
<evidence type="ECO:0008006" key="6">
    <source>
        <dbReference type="Google" id="ProtNLM"/>
    </source>
</evidence>
<name>A0A6A5TCW6_9PLEO</name>
<dbReference type="Proteomes" id="UP000800035">
    <property type="component" value="Unassembled WGS sequence"/>
</dbReference>
<feature type="region of interest" description="Disordered" evidence="3">
    <location>
        <begin position="295"/>
        <end position="381"/>
    </location>
</feature>
<evidence type="ECO:0000256" key="2">
    <source>
        <dbReference type="ARBA" id="ARBA00023128"/>
    </source>
</evidence>
<comment type="subcellular location">
    <subcellularLocation>
        <location evidence="1">Mitochondrion</location>
    </subcellularLocation>
</comment>
<dbReference type="AlphaFoldDB" id="A0A6A5TCW6"/>
<sequence length="381" mass="41802">MRSLRPSCFKQPLSPVPLHRLPRTPPQTLIPRRIVTTSTSNTAPIDVPKLIVSPGSTHHNSLSTFLTYAERKNLNKASTVYVGTLYEYTAAVSLLRLGFSLLRTGRKSDAGIDLIGHWVLPPFREPIPVIVQCKGTKYNSAPTHIRELEGSFSNVPPEWKSRNDVLGLFVTAHNATSGVLHTISTSRRPLAFVKITPDGTVEQLLWNHAASERGLEGVGVTLRHTPRVLLPAPSEWGPNPSSKTTRARSQRLKALKKFRAEGTKKDVRLTWLGSPISAEREALDDETTKLVKTIEGAEDVTPPGAKNTVKGVRNASSEGKQKRQMQKYVSRPRFSESGKRLGRPPGAKNKKAVGGEKTAESPPPMTESKSGSEMQRVPEKG</sequence>
<evidence type="ECO:0000313" key="4">
    <source>
        <dbReference type="EMBL" id="KAF1949512.1"/>
    </source>
</evidence>
<dbReference type="InterPro" id="IPR018828">
    <property type="entry name" value="RRG7"/>
</dbReference>
<accession>A0A6A5TCW6</accession>
<evidence type="ECO:0000313" key="5">
    <source>
        <dbReference type="Proteomes" id="UP000800035"/>
    </source>
</evidence>
<evidence type="ECO:0000256" key="1">
    <source>
        <dbReference type="ARBA" id="ARBA00004173"/>
    </source>
</evidence>